<organism evidence="1 2">
    <name type="scientific">Trinickia terrae</name>
    <dbReference type="NCBI Taxonomy" id="2571161"/>
    <lineage>
        <taxon>Bacteria</taxon>
        <taxon>Pseudomonadati</taxon>
        <taxon>Pseudomonadota</taxon>
        <taxon>Betaproteobacteria</taxon>
        <taxon>Burkholderiales</taxon>
        <taxon>Burkholderiaceae</taxon>
        <taxon>Trinickia</taxon>
    </lineage>
</organism>
<reference evidence="1 2" key="1">
    <citation type="submission" date="2019-04" db="EMBL/GenBank/DDBJ databases">
        <title>Trinickia sp. 7GSK02, isolated from subtropical forest soil.</title>
        <authorList>
            <person name="Gao Z.-H."/>
            <person name="Qiu L.-H."/>
        </authorList>
    </citation>
    <scope>NUCLEOTIDE SEQUENCE [LARGE SCALE GENOMIC DNA]</scope>
    <source>
        <strain evidence="1 2">7GSK02</strain>
    </source>
</reference>
<gene>
    <name evidence="1" type="ORF">FAZ69_10890</name>
</gene>
<dbReference type="InterPro" id="IPR011990">
    <property type="entry name" value="TPR-like_helical_dom_sf"/>
</dbReference>
<dbReference type="InterPro" id="IPR019734">
    <property type="entry name" value="TPR_rpt"/>
</dbReference>
<comment type="caution">
    <text evidence="1">The sequence shown here is derived from an EMBL/GenBank/DDBJ whole genome shotgun (WGS) entry which is preliminary data.</text>
</comment>
<dbReference type="Gene3D" id="1.25.40.10">
    <property type="entry name" value="Tetratricopeptide repeat domain"/>
    <property type="match status" value="1"/>
</dbReference>
<dbReference type="AlphaFoldDB" id="A0A4U1I7N7"/>
<evidence type="ECO:0000313" key="2">
    <source>
        <dbReference type="Proteomes" id="UP000305539"/>
    </source>
</evidence>
<keyword evidence="2" id="KW-1185">Reference proteome</keyword>
<dbReference type="EMBL" id="SWJE01000005">
    <property type="protein sequence ID" value="TKC89436.1"/>
    <property type="molecule type" value="Genomic_DNA"/>
</dbReference>
<protein>
    <submittedName>
        <fullName evidence="1">Tetratricopeptide repeat protein</fullName>
    </submittedName>
</protein>
<sequence length="389" mass="41235">MTSYSRQTPHVADAHARLTRFLAYLEADPDNPNLLADAAASAFDAQQFATCDELLTRYSARHELPAALVNLQGLAALAQGNFTAALAAFQSLDEAHAEPAVRYNIAYANAMLGRFDEAVAELEDRVLDALPCAATLKLRALHHLGRIDEAIALGEHYAQSPDCDPELHAALATALFDTENLDGARVHAARAPETPDGFTVRGLLALDEGSAGTAHDLFERALALNANSGRAMLGAGLALLSQQRFAAAAPTLDRAAELLKSHAGSWVSAGWAHLFNGELATARVRFEHAAQIDRGFAEAPGGLAVVDFHEGRFDEAERNARIALRLDGACLSAALAQSLLAEHAGLEQTAADIRQAALNRPIGADGQTLARALARRSSRLNHDNGAGLD</sequence>
<name>A0A4U1I7N7_9BURK</name>
<dbReference type="OrthoDB" id="5915006at2"/>
<dbReference type="SMART" id="SM00028">
    <property type="entry name" value="TPR"/>
    <property type="match status" value="5"/>
</dbReference>
<accession>A0A4U1I7N7</accession>
<dbReference type="SUPFAM" id="SSF48452">
    <property type="entry name" value="TPR-like"/>
    <property type="match status" value="2"/>
</dbReference>
<evidence type="ECO:0000313" key="1">
    <source>
        <dbReference type="EMBL" id="TKC89436.1"/>
    </source>
</evidence>
<proteinExistence type="predicted"/>
<dbReference type="Proteomes" id="UP000305539">
    <property type="component" value="Unassembled WGS sequence"/>
</dbReference>
<dbReference type="Pfam" id="PF13432">
    <property type="entry name" value="TPR_16"/>
    <property type="match status" value="2"/>
</dbReference>